<keyword evidence="1" id="KW-1133">Transmembrane helix</keyword>
<feature type="transmembrane region" description="Helical" evidence="1">
    <location>
        <begin position="290"/>
        <end position="305"/>
    </location>
</feature>
<dbReference type="OrthoDB" id="2380496at2"/>
<feature type="transmembrane region" description="Helical" evidence="1">
    <location>
        <begin position="235"/>
        <end position="252"/>
    </location>
</feature>
<feature type="transmembrane region" description="Helical" evidence="1">
    <location>
        <begin position="258"/>
        <end position="278"/>
    </location>
</feature>
<reference evidence="3" key="1">
    <citation type="submission" date="2017-01" db="EMBL/GenBank/DDBJ databases">
        <authorList>
            <person name="Varghese N."/>
            <person name="Submissions S."/>
        </authorList>
    </citation>
    <scope>NUCLEOTIDE SEQUENCE [LARGE SCALE GENOMIC DNA]</scope>
    <source>
        <strain evidence="3">DSM 23127</strain>
    </source>
</reference>
<keyword evidence="3" id="KW-1185">Reference proteome</keyword>
<evidence type="ECO:0000256" key="1">
    <source>
        <dbReference type="SAM" id="Phobius"/>
    </source>
</evidence>
<accession>A0A1N7IZR8</accession>
<dbReference type="InterPro" id="IPR026046">
    <property type="entry name" value="UBIAD1"/>
</dbReference>
<dbReference type="STRING" id="570947.SAMN05421687_10380"/>
<protein>
    <submittedName>
        <fullName evidence="2">1,4-dihydroxy-2-naphthoate octaprenyltransferase</fullName>
    </submittedName>
</protein>
<name>A0A1N7IZR8_9BACI</name>
<feature type="transmembrane region" description="Helical" evidence="1">
    <location>
        <begin position="45"/>
        <end position="63"/>
    </location>
</feature>
<dbReference type="CDD" id="cd13962">
    <property type="entry name" value="PT_UbiA_UBIAD1"/>
    <property type="match status" value="1"/>
</dbReference>
<dbReference type="RefSeq" id="WP_076557559.1">
    <property type="nucleotide sequence ID" value="NZ_FTOC01000003.1"/>
</dbReference>
<keyword evidence="2" id="KW-0808">Transferase</keyword>
<dbReference type="AlphaFoldDB" id="A0A1N7IZR8"/>
<dbReference type="GO" id="GO:0004659">
    <property type="term" value="F:prenyltransferase activity"/>
    <property type="evidence" value="ECO:0007669"/>
    <property type="project" value="InterPro"/>
</dbReference>
<feature type="transmembrane region" description="Helical" evidence="1">
    <location>
        <begin position="182"/>
        <end position="201"/>
    </location>
</feature>
<evidence type="ECO:0000313" key="3">
    <source>
        <dbReference type="Proteomes" id="UP000187608"/>
    </source>
</evidence>
<proteinExistence type="predicted"/>
<feature type="transmembrane region" description="Helical" evidence="1">
    <location>
        <begin position="105"/>
        <end position="137"/>
    </location>
</feature>
<feature type="transmembrane region" description="Helical" evidence="1">
    <location>
        <begin position="158"/>
        <end position="176"/>
    </location>
</feature>
<evidence type="ECO:0000313" key="2">
    <source>
        <dbReference type="EMBL" id="SIS42632.1"/>
    </source>
</evidence>
<feature type="transmembrane region" description="Helical" evidence="1">
    <location>
        <begin position="12"/>
        <end position="38"/>
    </location>
</feature>
<dbReference type="Proteomes" id="UP000187608">
    <property type="component" value="Unassembled WGS sequence"/>
</dbReference>
<gene>
    <name evidence="2" type="ORF">SAMN05421687_10380</name>
</gene>
<keyword evidence="1" id="KW-0812">Transmembrane</keyword>
<organism evidence="2 3">
    <name type="scientific">Salimicrobium flavidum</name>
    <dbReference type="NCBI Taxonomy" id="570947"/>
    <lineage>
        <taxon>Bacteria</taxon>
        <taxon>Bacillati</taxon>
        <taxon>Bacillota</taxon>
        <taxon>Bacilli</taxon>
        <taxon>Bacillales</taxon>
        <taxon>Bacillaceae</taxon>
        <taxon>Salimicrobium</taxon>
    </lineage>
</organism>
<sequence>MKTPTLFQTGLTLFRLIAVLFSSFAAIITTMLPMYLYYSYPISQLLLVLGLLLFGTLLIHGFLTHVLNDYTDTISGTDGKSPGILSGGSRVVQKGMMTTDLLRQIGIISMSAIAAFIFVFFFLGFIKIATLLAVGLWSAAAYSLPSIRLSYYPWIGEWGATFPAIFSVGFGGAWLLTDQPPLWAFQNALIISLFSIAWVMVHHIPDRFADEQASPPKVTCVVWMKQKFGDAYSRFPAVLYFFMGGVCSLWLFPERTTAAVGILALSIVSILIVLRLDIKDPIHVSNGEKMLLILTLVAAVWIGIFI</sequence>
<keyword evidence="1" id="KW-0472">Membrane</keyword>
<dbReference type="EMBL" id="FTOC01000003">
    <property type="protein sequence ID" value="SIS42632.1"/>
    <property type="molecule type" value="Genomic_DNA"/>
</dbReference>